<feature type="domain" description="PAS" evidence="1">
    <location>
        <begin position="153"/>
        <end position="223"/>
    </location>
</feature>
<dbReference type="SUPFAM" id="SSF55781">
    <property type="entry name" value="GAF domain-like"/>
    <property type="match status" value="1"/>
</dbReference>
<accession>A0A2U8FV89</accession>
<feature type="domain" description="PAC" evidence="2">
    <location>
        <begin position="369"/>
        <end position="420"/>
    </location>
</feature>
<dbReference type="Gene3D" id="3.30.450.40">
    <property type="match status" value="1"/>
</dbReference>
<dbReference type="NCBIfam" id="TIGR00229">
    <property type="entry name" value="sensory_box"/>
    <property type="match status" value="4"/>
</dbReference>
<evidence type="ECO:0000259" key="2">
    <source>
        <dbReference type="PROSITE" id="PS50113"/>
    </source>
</evidence>
<feature type="domain" description="PAS" evidence="1">
    <location>
        <begin position="570"/>
        <end position="618"/>
    </location>
</feature>
<organism evidence="4 5">
    <name type="scientific">Aquabacterium olei</name>
    <dbReference type="NCBI Taxonomy" id="1296669"/>
    <lineage>
        <taxon>Bacteria</taxon>
        <taxon>Pseudomonadati</taxon>
        <taxon>Pseudomonadota</taxon>
        <taxon>Betaproteobacteria</taxon>
        <taxon>Burkholderiales</taxon>
        <taxon>Aquabacterium</taxon>
    </lineage>
</organism>
<dbReference type="SMART" id="SM00091">
    <property type="entry name" value="PAS"/>
    <property type="match status" value="4"/>
</dbReference>
<evidence type="ECO:0000313" key="5">
    <source>
        <dbReference type="Proteomes" id="UP000244892"/>
    </source>
</evidence>
<dbReference type="InterPro" id="IPR043128">
    <property type="entry name" value="Rev_trsase/Diguanyl_cyclase"/>
</dbReference>
<dbReference type="InterPro" id="IPR000700">
    <property type="entry name" value="PAS-assoc_C"/>
</dbReference>
<evidence type="ECO:0000313" key="4">
    <source>
        <dbReference type="EMBL" id="AWI54787.1"/>
    </source>
</evidence>
<dbReference type="AlphaFoldDB" id="A0A2U8FV89"/>
<dbReference type="InterPro" id="IPR003018">
    <property type="entry name" value="GAF"/>
</dbReference>
<evidence type="ECO:0000259" key="3">
    <source>
        <dbReference type="PROSITE" id="PS50887"/>
    </source>
</evidence>
<dbReference type="Proteomes" id="UP000244892">
    <property type="component" value="Chromosome"/>
</dbReference>
<dbReference type="Pfam" id="PF13185">
    <property type="entry name" value="GAF_2"/>
    <property type="match status" value="1"/>
</dbReference>
<dbReference type="RefSeq" id="WP_109037814.1">
    <property type="nucleotide sequence ID" value="NZ_CP029210.1"/>
</dbReference>
<name>A0A2U8FV89_9BURK</name>
<dbReference type="InterPro" id="IPR052155">
    <property type="entry name" value="Biofilm_reg_signaling"/>
</dbReference>
<dbReference type="SMART" id="SM00086">
    <property type="entry name" value="PAC"/>
    <property type="match status" value="4"/>
</dbReference>
<dbReference type="InterPro" id="IPR001610">
    <property type="entry name" value="PAC"/>
</dbReference>
<sequence length="838" mass="92861">MALPPTSPPPRAPAGRATTLDGFAGFVCRQLQVPLSAVSLPQGKGQHLVCVVSAEHGPQTDDLSLDFPARPHPFAVADLRTEPAVATAWQHAPWLDVRACAAVPLRGDDGAVIGTLWALAQQPRAFTIEELGLLDNLAPLVASALHESDPTEQARLHRIIMDNAPVGIAVVSLEGRLRRFNPALCTLLGRPPEQLLQAHLQDLTPAQDAATELQLAQRLLDGEQDTFTIEKRYIRPDGSLVWGELNVALVRDKAHRPRHFVMVVEDITERHRAQAHLQELHAQLEERVAERTAELRAVLANAYDAYICMDASGAVVEWNRQAERTFGWQREEAIGRQLDELVVPPAHRGRHRRGMADMQDASIARVVDRRRELPAVRRDGTIFPCEVTVTTLQSATRGTLYAAFLHDISERQEAQKRLAESKRHLEDLYENAPCGYYSLDASGTFVDINRMAAEIYGETKEALLGRRSPREFFTEQGKARFAEVYPRFIREGQFGPEEFDLLAADGQTRRVSVMATALYDDQGQFLRSRTVIIDVTELHRTRQALQAANRQQHLMLDNEMVGIVKIASLRVTWANRAFEKLSGYELAELIGRNSAMLYADPTAFQRVSTEAYPIVHNGGIYRTQEQMLTRDGRRLWVDMSGTLLTADESESVWMMQDITAMKAYQEKVEEMAFHDALTGLPNRALLLDRLKQAIAGTARNGKHVAVCFGDLDGFKAVNDRHGHDAGDRLLCEVANRLQGVIRANDTAARLGGDEFVLVLTQLASPEEVHLILARARQVVAQPVALPGGQQAAVTISFGVAFAPDMGTDAHRLLDTADRAMYVAKGAFKSRQAQQQAGS</sequence>
<protein>
    <recommendedName>
        <fullName evidence="6">Sensor domain-containing diguanylate cyclase</fullName>
    </recommendedName>
</protein>
<evidence type="ECO:0000259" key="1">
    <source>
        <dbReference type="PROSITE" id="PS50112"/>
    </source>
</evidence>
<dbReference type="Gene3D" id="3.30.70.270">
    <property type="match status" value="1"/>
</dbReference>
<dbReference type="KEGG" id="aon:DEH84_16215"/>
<feature type="domain" description="PAC" evidence="2">
    <location>
        <begin position="227"/>
        <end position="279"/>
    </location>
</feature>
<dbReference type="Gene3D" id="3.30.450.20">
    <property type="entry name" value="PAS domain"/>
    <property type="match status" value="4"/>
</dbReference>
<dbReference type="InterPro" id="IPR013656">
    <property type="entry name" value="PAS_4"/>
</dbReference>
<dbReference type="PANTHER" id="PTHR44757">
    <property type="entry name" value="DIGUANYLATE CYCLASE DGCP"/>
    <property type="match status" value="1"/>
</dbReference>
<dbReference type="InterPro" id="IPR029787">
    <property type="entry name" value="Nucleotide_cyclase"/>
</dbReference>
<dbReference type="SMART" id="SM00065">
    <property type="entry name" value="GAF"/>
    <property type="match status" value="1"/>
</dbReference>
<dbReference type="PROSITE" id="PS50887">
    <property type="entry name" value="GGDEF"/>
    <property type="match status" value="1"/>
</dbReference>
<feature type="domain" description="PAS" evidence="1">
    <location>
        <begin position="421"/>
        <end position="492"/>
    </location>
</feature>
<feature type="domain" description="PAS" evidence="1">
    <location>
        <begin position="291"/>
        <end position="344"/>
    </location>
</feature>
<dbReference type="InterPro" id="IPR000160">
    <property type="entry name" value="GGDEF_dom"/>
</dbReference>
<dbReference type="CDD" id="cd01949">
    <property type="entry name" value="GGDEF"/>
    <property type="match status" value="1"/>
</dbReference>
<dbReference type="SUPFAM" id="SSF55073">
    <property type="entry name" value="Nucleotide cyclase"/>
    <property type="match status" value="1"/>
</dbReference>
<dbReference type="NCBIfam" id="TIGR00254">
    <property type="entry name" value="GGDEF"/>
    <property type="match status" value="1"/>
</dbReference>
<dbReference type="InterPro" id="IPR029016">
    <property type="entry name" value="GAF-like_dom_sf"/>
</dbReference>
<dbReference type="SUPFAM" id="SSF55785">
    <property type="entry name" value="PYP-like sensor domain (PAS domain)"/>
    <property type="match status" value="4"/>
</dbReference>
<proteinExistence type="predicted"/>
<gene>
    <name evidence="4" type="ORF">DEH84_16215</name>
</gene>
<dbReference type="Pfam" id="PF00989">
    <property type="entry name" value="PAS"/>
    <property type="match status" value="2"/>
</dbReference>
<reference evidence="4 5" key="1">
    <citation type="submission" date="2018-05" db="EMBL/GenBank/DDBJ databases">
        <title>complete genome sequence of Aquabacterium olei NBRC 110486.</title>
        <authorList>
            <person name="Tang B."/>
            <person name="Chang J."/>
            <person name="Zhang L."/>
            <person name="Yang H."/>
        </authorList>
    </citation>
    <scope>NUCLEOTIDE SEQUENCE [LARGE SCALE GENOMIC DNA]</scope>
    <source>
        <strain evidence="4 5">NBRC 110486</strain>
    </source>
</reference>
<dbReference type="CDD" id="cd00130">
    <property type="entry name" value="PAS"/>
    <property type="match status" value="4"/>
</dbReference>
<dbReference type="Pfam" id="PF08448">
    <property type="entry name" value="PAS_4"/>
    <property type="match status" value="2"/>
</dbReference>
<dbReference type="GO" id="GO:0006355">
    <property type="term" value="P:regulation of DNA-templated transcription"/>
    <property type="evidence" value="ECO:0007669"/>
    <property type="project" value="InterPro"/>
</dbReference>
<dbReference type="PROSITE" id="PS50112">
    <property type="entry name" value="PAS"/>
    <property type="match status" value="4"/>
</dbReference>
<dbReference type="InterPro" id="IPR035965">
    <property type="entry name" value="PAS-like_dom_sf"/>
</dbReference>
<dbReference type="InterPro" id="IPR013767">
    <property type="entry name" value="PAS_fold"/>
</dbReference>
<dbReference type="PROSITE" id="PS50113">
    <property type="entry name" value="PAC"/>
    <property type="match status" value="3"/>
</dbReference>
<dbReference type="EMBL" id="CP029210">
    <property type="protein sequence ID" value="AWI54787.1"/>
    <property type="molecule type" value="Genomic_DNA"/>
</dbReference>
<keyword evidence="5" id="KW-1185">Reference proteome</keyword>
<dbReference type="PANTHER" id="PTHR44757:SF2">
    <property type="entry name" value="BIOFILM ARCHITECTURE MAINTENANCE PROTEIN MBAA"/>
    <property type="match status" value="1"/>
</dbReference>
<dbReference type="Pfam" id="PF00990">
    <property type="entry name" value="GGDEF"/>
    <property type="match status" value="1"/>
</dbReference>
<dbReference type="SMART" id="SM00267">
    <property type="entry name" value="GGDEF"/>
    <property type="match status" value="1"/>
</dbReference>
<dbReference type="OrthoDB" id="8929028at2"/>
<feature type="domain" description="PAC" evidence="2">
    <location>
        <begin position="495"/>
        <end position="547"/>
    </location>
</feature>
<feature type="domain" description="GGDEF" evidence="3">
    <location>
        <begin position="702"/>
        <end position="836"/>
    </location>
</feature>
<dbReference type="InterPro" id="IPR000014">
    <property type="entry name" value="PAS"/>
</dbReference>
<evidence type="ECO:0008006" key="6">
    <source>
        <dbReference type="Google" id="ProtNLM"/>
    </source>
</evidence>